<protein>
    <submittedName>
        <fullName evidence="3">RICIN domain-containing protein</fullName>
    </submittedName>
</protein>
<organism evidence="3 4">
    <name type="scientific">Kitasatospora purpeofusca</name>
    <dbReference type="NCBI Taxonomy" id="67352"/>
    <lineage>
        <taxon>Bacteria</taxon>
        <taxon>Bacillati</taxon>
        <taxon>Actinomycetota</taxon>
        <taxon>Actinomycetes</taxon>
        <taxon>Kitasatosporales</taxon>
        <taxon>Streptomycetaceae</taxon>
        <taxon>Kitasatospora</taxon>
    </lineage>
</organism>
<dbReference type="Pfam" id="PF00652">
    <property type="entry name" value="Ricin_B_lectin"/>
    <property type="match status" value="1"/>
</dbReference>
<sequence length="246" mass="25471">MRRTTTLLATALLAGAAALTTAPAANARTTTQAADPAGCTVTTSMMSQASGTCTSMDPNQTWRVTAMCQTWDANGIPTWAGAMSSGWVTGNGTASAWCTDYPSTLLNAGIALGPTPPAGPTGQITGYVNKCLDVRGGSSNNGTPIQMWDCLGNVNQNWRIASDGTIRAVGKCLDVQGGRTGNGTPVQIYDCNGTGAQQWRARPDGAIVNPQSGRVLDVRGYDTANGALVQIYDFAGTANQLWHVPA</sequence>
<dbReference type="RefSeq" id="WP_328957300.1">
    <property type="nucleotide sequence ID" value="NZ_CP108110.1"/>
</dbReference>
<keyword evidence="1" id="KW-0732">Signal</keyword>
<dbReference type="CDD" id="cd23451">
    <property type="entry name" value="beta-trefoil_Ricin_laminarinase"/>
    <property type="match status" value="1"/>
</dbReference>
<feature type="signal peptide" evidence="1">
    <location>
        <begin position="1"/>
        <end position="27"/>
    </location>
</feature>
<gene>
    <name evidence="3" type="ORF">OHA16_29350</name>
</gene>
<dbReference type="SUPFAM" id="SSF50370">
    <property type="entry name" value="Ricin B-like lectins"/>
    <property type="match status" value="1"/>
</dbReference>
<evidence type="ECO:0000313" key="4">
    <source>
        <dbReference type="Proteomes" id="UP001432222"/>
    </source>
</evidence>
<name>A0ABZ1U699_9ACTN</name>
<reference evidence="3" key="1">
    <citation type="submission" date="2022-10" db="EMBL/GenBank/DDBJ databases">
        <title>The complete genomes of actinobacterial strains from the NBC collection.</title>
        <authorList>
            <person name="Joergensen T.S."/>
            <person name="Alvarez Arevalo M."/>
            <person name="Sterndorff E.B."/>
            <person name="Faurdal D."/>
            <person name="Vuksanovic O."/>
            <person name="Mourched A.-S."/>
            <person name="Charusanti P."/>
            <person name="Shaw S."/>
            <person name="Blin K."/>
            <person name="Weber T."/>
        </authorList>
    </citation>
    <scope>NUCLEOTIDE SEQUENCE</scope>
    <source>
        <strain evidence="3">NBC_00222</strain>
    </source>
</reference>
<dbReference type="PROSITE" id="PS50231">
    <property type="entry name" value="RICIN_B_LECTIN"/>
    <property type="match status" value="1"/>
</dbReference>
<evidence type="ECO:0000313" key="3">
    <source>
        <dbReference type="EMBL" id="WUQ86707.1"/>
    </source>
</evidence>
<feature type="domain" description="Ricin B lectin" evidence="2">
    <location>
        <begin position="121"/>
        <end position="245"/>
    </location>
</feature>
<dbReference type="InterPro" id="IPR035992">
    <property type="entry name" value="Ricin_B-like_lectins"/>
</dbReference>
<dbReference type="Gene3D" id="2.80.10.50">
    <property type="match status" value="2"/>
</dbReference>
<feature type="chain" id="PRO_5045152357" evidence="1">
    <location>
        <begin position="28"/>
        <end position="246"/>
    </location>
</feature>
<accession>A0ABZ1U699</accession>
<evidence type="ECO:0000259" key="2">
    <source>
        <dbReference type="SMART" id="SM00458"/>
    </source>
</evidence>
<dbReference type="EMBL" id="CP108110">
    <property type="protein sequence ID" value="WUQ86707.1"/>
    <property type="molecule type" value="Genomic_DNA"/>
</dbReference>
<proteinExistence type="predicted"/>
<dbReference type="SMART" id="SM00458">
    <property type="entry name" value="RICIN"/>
    <property type="match status" value="1"/>
</dbReference>
<dbReference type="Proteomes" id="UP001432222">
    <property type="component" value="Chromosome"/>
</dbReference>
<keyword evidence="4" id="KW-1185">Reference proteome</keyword>
<dbReference type="InterPro" id="IPR000772">
    <property type="entry name" value="Ricin_B_lectin"/>
</dbReference>
<evidence type="ECO:0000256" key="1">
    <source>
        <dbReference type="SAM" id="SignalP"/>
    </source>
</evidence>